<protein>
    <submittedName>
        <fullName evidence="2">Uncharacterized protein</fullName>
    </submittedName>
</protein>
<gene>
    <name evidence="2" type="ORF">Fcan01_28081</name>
</gene>
<evidence type="ECO:0000256" key="1">
    <source>
        <dbReference type="SAM" id="SignalP"/>
    </source>
</evidence>
<dbReference type="EMBL" id="LNIX01000064">
    <property type="protein sequence ID" value="OXA37157.1"/>
    <property type="molecule type" value="Genomic_DNA"/>
</dbReference>
<feature type="chain" id="PRO_5013370729" evidence="1">
    <location>
        <begin position="21"/>
        <end position="205"/>
    </location>
</feature>
<reference evidence="2 3" key="1">
    <citation type="submission" date="2015-12" db="EMBL/GenBank/DDBJ databases">
        <title>The genome of Folsomia candida.</title>
        <authorList>
            <person name="Faddeeva A."/>
            <person name="Derks M.F."/>
            <person name="Anvar Y."/>
            <person name="Smit S."/>
            <person name="Van Straalen N."/>
            <person name="Roelofs D."/>
        </authorList>
    </citation>
    <scope>NUCLEOTIDE SEQUENCE [LARGE SCALE GENOMIC DNA]</scope>
    <source>
        <strain evidence="2 3">VU population</strain>
        <tissue evidence="2">Whole body</tissue>
    </source>
</reference>
<evidence type="ECO:0000313" key="3">
    <source>
        <dbReference type="Proteomes" id="UP000198287"/>
    </source>
</evidence>
<sequence length="205" mass="23328">MSKMLLRFLLVVACLHICRSFVQEITFYTRPGSIWEAKTFTSKEPDLTLYQPLLADVTSYCARGFWRGFHWPNYHNFKFRTTAYDGNLFCENVTLPTMMSLRYLGPLDVSTPSFSVYGGTYESNWGGEEKTFTGLRANDFGFPPKGITITGGSSWTVFSNNNYTGTATCYNSSLLIYKRKSLKMDYVSGARVPNVTGHGMLFMRY</sequence>
<keyword evidence="3" id="KW-1185">Reference proteome</keyword>
<proteinExistence type="predicted"/>
<dbReference type="AlphaFoldDB" id="A0A226CXD1"/>
<evidence type="ECO:0000313" key="2">
    <source>
        <dbReference type="EMBL" id="OXA37157.1"/>
    </source>
</evidence>
<accession>A0A226CXD1</accession>
<organism evidence="2 3">
    <name type="scientific">Folsomia candida</name>
    <name type="common">Springtail</name>
    <dbReference type="NCBI Taxonomy" id="158441"/>
    <lineage>
        <taxon>Eukaryota</taxon>
        <taxon>Metazoa</taxon>
        <taxon>Ecdysozoa</taxon>
        <taxon>Arthropoda</taxon>
        <taxon>Hexapoda</taxon>
        <taxon>Collembola</taxon>
        <taxon>Entomobryomorpha</taxon>
        <taxon>Isotomoidea</taxon>
        <taxon>Isotomidae</taxon>
        <taxon>Proisotominae</taxon>
        <taxon>Folsomia</taxon>
    </lineage>
</organism>
<comment type="caution">
    <text evidence="2">The sequence shown here is derived from an EMBL/GenBank/DDBJ whole genome shotgun (WGS) entry which is preliminary data.</text>
</comment>
<name>A0A226CXD1_FOLCA</name>
<feature type="signal peptide" evidence="1">
    <location>
        <begin position="1"/>
        <end position="20"/>
    </location>
</feature>
<keyword evidence="1" id="KW-0732">Signal</keyword>
<dbReference type="Proteomes" id="UP000198287">
    <property type="component" value="Unassembled WGS sequence"/>
</dbReference>